<reference evidence="2 3" key="1">
    <citation type="submission" date="2018-09" db="EMBL/GenBank/DDBJ databases">
        <title>Phylogeny of the Shewanellaceae, and recommendation for two new genera, Pseudoshewanella and Parashewanella.</title>
        <authorList>
            <person name="Wang G."/>
        </authorList>
    </citation>
    <scope>NUCLEOTIDE SEQUENCE [LARGE SCALE GENOMIC DNA]</scope>
    <source>
        <strain evidence="2 3">C51</strain>
    </source>
</reference>
<evidence type="ECO:0000313" key="3">
    <source>
        <dbReference type="Proteomes" id="UP000281474"/>
    </source>
</evidence>
<gene>
    <name evidence="2" type="ORF">D5018_00820</name>
</gene>
<feature type="region of interest" description="Disordered" evidence="1">
    <location>
        <begin position="1460"/>
        <end position="1492"/>
    </location>
</feature>
<protein>
    <submittedName>
        <fullName evidence="2">Uncharacterized protein</fullName>
    </submittedName>
</protein>
<name>A0A3L8Q3W6_9GAMM</name>
<organism evidence="2 3">
    <name type="scientific">Parashewanella curva</name>
    <dbReference type="NCBI Taxonomy" id="2338552"/>
    <lineage>
        <taxon>Bacteria</taxon>
        <taxon>Pseudomonadati</taxon>
        <taxon>Pseudomonadota</taxon>
        <taxon>Gammaproteobacteria</taxon>
        <taxon>Alteromonadales</taxon>
        <taxon>Shewanellaceae</taxon>
        <taxon>Parashewanella</taxon>
    </lineage>
</organism>
<dbReference type="EMBL" id="QZEI01000001">
    <property type="protein sequence ID" value="RLV61692.1"/>
    <property type="molecule type" value="Genomic_DNA"/>
</dbReference>
<proteinExistence type="predicted"/>
<sequence>MINGGGNTGVSYWYHEPAMLPTGNSEADATKSSSAIELPQKATPQDVASLKKQVIEEYSRFTEDDAQYLKGDSICCCSDQNTWGKADGCLVLLERFINTNEEDFLRSVIQLKKYIAQIEREGDIHPNSDKSQENLDNIKSLHRRYILIFFLSSNDWGMFIHELKFRNKEERVLFFSSILEFASNNKQSKVNKNYRLLRHCNLMCHSKGNSSYLAKQALGLIEPQSAKDYCPEHVIRSLSEVDTQCLAEYFKTATTNFSEFQKVITTLVELLKHPESEERSSASQFLLSSKNYFINCLAVMIYIFPQFGKPEVAMAENVLCELRVRGRHEQGHIYVYQYWEDSLVKLKQLKIPPASLKLYVEGYCFSGINKMYMEALIQFEFKECDRFYAALFDKCGTDIERWNVESLGLVFLAVFMFNFVNMSPNLRQFFRNSSITPEQFDDLKLKSLEQLNPQTWMVAYLQYSLFKSPDKEGFHLFIFQSEATFHDKMQSLIERLKFCPHPFIQVLRYVLGYIGKSVGDEENVNESIALYPLDSFILLAITKASTKSHSSSSISSELLANLHRREHVTSLAALERVLFYKPKSSQSLEQIQWELGLPDYCIKNPMILVRILNHMCEAPPVQLSDEYFSFCFQLLAVLKGVWGNATVHIEKLEFIDAELGMKVFKMYIGFLSENELSEESCRAFSLLAKSNQKWKVDFNDATPFVKKKEANQETQLMCIQTHNSFPVLAYYNYFLLMKLNKSAVASQSPFYLAIWFNQAIDFFQYNYASFSLDQQQAFIRTLRDTIEAMAVLSNSLFDKMHYQIVSRLETIDTAKAKRSLEMLKREHSIRSWNKRECSVRILSQNKPRFPADLSPLNYEHKLEPKVRNGECEPSKLVELVYAGLEKNELDVYFVVSECLQVMAQSTGEHYQKYRACVMKLVKPFYEAKNKIQNIQDFNEIMYLKLLFEISFLHSKSPTVDEKEPSLIKLEQELVEFSCSERLAIVPYEECCGESRIKYAQFAHFVTARRPISESLVANKIAETFVSYMQYIRVTGMSFQACTLNKKKTSQVETALFELAHNAKVIGLSSVRKILKLLENEPYSTSAKQKRAQVSKVILYLWSENSIPTSQISMLIDELNVIEPFTKRVLKVILSESPEQIIAEYRAIHLEFKRSEQLHSNSESLYLSNMTLLNVLAGQLIRLGLLKEAELIYANIYSQHALILLEIIRGASFINAVKSHNSIPEFDLVFLSTTNFGQPLLCTVAQHLLIDTHVTELDKIRFYRYLCSGDVCPRASEKELLRLVFEFRGIGCPANPKKWEEAVLYAERSPFAMTSFQLYKLMESCQLGCESEKTACLKQFAEKHFNPKFDLIHVVFNLNLSQYIYFVEKLKVLKEEFCGAESTEFSLRIRQLEEVLEQRKLAEMPQIVVVSEGEDDNVSSIYHGASEVEEQDIRLESPVPIPPQELSRAHRSEPELEVELKLNKTAVKAKPKPKKNGKKSKTKPASKQVQRQRQMKIATKQAFLQNAAEQSARQLTEEQVGKLQQDILNLLTPKIVSKPNPQKSAEKTLKIPDEQTFEPINKAEVISKAQELVLHGISHLFVMPPEKRFKLSILLPLTETNREIHLALVSGFKAEQWQMFYAECTNLVCSNSSESVQNGEEIVEEIEPKAQQYEYLWSLLPSSFTFKESDETIKPLFDYIVTANTVSKPLARILSLPENVQVLEILLIKTACLEVSAHRQLYIDYLSTKLGIVAAVFHSKGDDELLKQFLSSNLSVFSIPQVRFYIFSDTLLTVQEKLNYFLKLKKNLKIELLNDDACKQKILELVFEEISESSSQARVNTYRQKAVQCITGTEKFNLKTLLSIYTSVLQYNNIPNQRNPFEKLDIVKDKLVELARHELELHAKVLVVMSVDESEDVTHNQKKEDIELSTTPPEPLRTTLSQDKTSFELSRQMLYAIAVLDKWSPKNLKKPFPNSVPLPDTQRTINRVRGHS</sequence>
<feature type="region of interest" description="Disordered" evidence="1">
    <location>
        <begin position="1949"/>
        <end position="1971"/>
    </location>
</feature>
<dbReference type="Proteomes" id="UP000281474">
    <property type="component" value="Unassembled WGS sequence"/>
</dbReference>
<keyword evidence="3" id="KW-1185">Reference proteome</keyword>
<feature type="region of interest" description="Disordered" evidence="1">
    <location>
        <begin position="1897"/>
        <end position="1918"/>
    </location>
</feature>
<comment type="caution">
    <text evidence="2">The sequence shown here is derived from an EMBL/GenBank/DDBJ whole genome shotgun (WGS) entry which is preliminary data.</text>
</comment>
<evidence type="ECO:0000256" key="1">
    <source>
        <dbReference type="SAM" id="MobiDB-lite"/>
    </source>
</evidence>
<accession>A0A3L8Q3W6</accession>
<evidence type="ECO:0000313" key="2">
    <source>
        <dbReference type="EMBL" id="RLV61692.1"/>
    </source>
</evidence>
<dbReference type="RefSeq" id="WP_121837091.1">
    <property type="nucleotide sequence ID" value="NZ_ML014753.1"/>
</dbReference>
<feature type="compositionally biased region" description="Basic residues" evidence="1">
    <location>
        <begin position="1466"/>
        <end position="1483"/>
    </location>
</feature>